<dbReference type="PROSITE" id="PS50873">
    <property type="entry name" value="PEROXIDASE_4"/>
    <property type="match status" value="1"/>
</dbReference>
<keyword evidence="10" id="KW-0106">Calcium</keyword>
<dbReference type="PANTHER" id="PTHR31517">
    <property type="match status" value="1"/>
</dbReference>
<dbReference type="InterPro" id="IPR010255">
    <property type="entry name" value="Haem_peroxidase_sf"/>
</dbReference>
<comment type="function">
    <text evidence="10">Removal of H(2)O(2), oxidation of toxic reductants, biosynthesis and degradation of lignin, suberization, auxin catabolism, response to environmental stresses such as wounding, pathogen attack and oxidative stress.</text>
</comment>
<evidence type="ECO:0000256" key="7">
    <source>
        <dbReference type="ARBA" id="ARBA00023004"/>
    </source>
</evidence>
<evidence type="ECO:0000256" key="6">
    <source>
        <dbReference type="ARBA" id="ARBA00023002"/>
    </source>
</evidence>
<keyword evidence="10" id="KW-0732">Signal</keyword>
<keyword evidence="5 10" id="KW-0479">Metal-binding</keyword>
<comment type="similarity">
    <text evidence="10">Belongs to the peroxidase family. Classical plant (class III) peroxidase subfamily.</text>
</comment>
<evidence type="ECO:0000313" key="13">
    <source>
        <dbReference type="Proteomes" id="UP001318860"/>
    </source>
</evidence>
<keyword evidence="6 10" id="KW-0560">Oxidoreductase</keyword>
<name>A0ABR0TY54_REHGL</name>
<keyword evidence="10" id="KW-0964">Secreted</keyword>
<evidence type="ECO:0000256" key="2">
    <source>
        <dbReference type="ARBA" id="ARBA00012313"/>
    </source>
</evidence>
<dbReference type="InterPro" id="IPR000823">
    <property type="entry name" value="Peroxidase_pln"/>
</dbReference>
<organism evidence="12 13">
    <name type="scientific">Rehmannia glutinosa</name>
    <name type="common">Chinese foxglove</name>
    <dbReference type="NCBI Taxonomy" id="99300"/>
    <lineage>
        <taxon>Eukaryota</taxon>
        <taxon>Viridiplantae</taxon>
        <taxon>Streptophyta</taxon>
        <taxon>Embryophyta</taxon>
        <taxon>Tracheophyta</taxon>
        <taxon>Spermatophyta</taxon>
        <taxon>Magnoliopsida</taxon>
        <taxon>eudicotyledons</taxon>
        <taxon>Gunneridae</taxon>
        <taxon>Pentapetalae</taxon>
        <taxon>asterids</taxon>
        <taxon>lamiids</taxon>
        <taxon>Lamiales</taxon>
        <taxon>Orobanchaceae</taxon>
        <taxon>Rehmannieae</taxon>
        <taxon>Rehmannia</taxon>
    </lineage>
</organism>
<feature type="chain" id="PRO_5044962473" description="Peroxidase" evidence="10">
    <location>
        <begin position="22"/>
        <end position="308"/>
    </location>
</feature>
<dbReference type="PRINTS" id="PR00458">
    <property type="entry name" value="PEROXIDASE"/>
</dbReference>
<dbReference type="SUPFAM" id="SSF48113">
    <property type="entry name" value="Heme-dependent peroxidases"/>
    <property type="match status" value="1"/>
</dbReference>
<comment type="cofactor">
    <cofactor evidence="10">
        <name>Ca(2+)</name>
        <dbReference type="ChEBI" id="CHEBI:29108"/>
    </cofactor>
    <text evidence="10">Binds 2 calcium ions per subunit.</text>
</comment>
<feature type="signal peptide" evidence="10">
    <location>
        <begin position="1"/>
        <end position="21"/>
    </location>
</feature>
<keyword evidence="13" id="KW-1185">Reference proteome</keyword>
<dbReference type="EMBL" id="JABTTQ020003506">
    <property type="protein sequence ID" value="KAK6114991.1"/>
    <property type="molecule type" value="Genomic_DNA"/>
</dbReference>
<evidence type="ECO:0000256" key="4">
    <source>
        <dbReference type="ARBA" id="ARBA00022617"/>
    </source>
</evidence>
<keyword evidence="10" id="KW-0376">Hydrogen peroxide</keyword>
<dbReference type="InterPro" id="IPR002016">
    <property type="entry name" value="Haem_peroxidase"/>
</dbReference>
<keyword evidence="7 10" id="KW-0408">Iron</keyword>
<evidence type="ECO:0000256" key="8">
    <source>
        <dbReference type="ARBA" id="ARBA00023157"/>
    </source>
</evidence>
<feature type="domain" description="Plant heme peroxidase family profile" evidence="11">
    <location>
        <begin position="22"/>
        <end position="294"/>
    </location>
</feature>
<keyword evidence="3 10" id="KW-0575">Peroxidase</keyword>
<evidence type="ECO:0000313" key="12">
    <source>
        <dbReference type="EMBL" id="KAK6114991.1"/>
    </source>
</evidence>
<sequence length="308" mass="33904">MKYFLLVFALFHMLNICITEGQLKIGFYSQTCPNAGSIVKSVVKEATIEDPIIPPLLLRLHFHDCFVEGCDGSILIEKGENNADEHQGVGGFDEINKAKEKLEAECPGVVSCADIVAMAARDAVALTGGPIYEVETGRRDGRISSESLAKDMPDVNDSIETLKSKFRNKGFSEKELVLLSGDEIVTDPKINPKLLSEIKNFCPQNRNLDNRLPLDSVTGDKFDDQSLRNIKSGFAVLASDARLYDDDITREVVDSYIGDSSFAQDFATAMVKMGRVGVKIGSDGEIRRVEKDSGFYILISCFVICSIR</sequence>
<accession>A0ABR0TY54</accession>
<dbReference type="EC" id="1.11.1.7" evidence="2 10"/>
<keyword evidence="9" id="KW-0325">Glycoprotein</keyword>
<dbReference type="InterPro" id="IPR033905">
    <property type="entry name" value="Secretory_peroxidase"/>
</dbReference>
<evidence type="ECO:0000256" key="1">
    <source>
        <dbReference type="ARBA" id="ARBA00000189"/>
    </source>
</evidence>
<dbReference type="Pfam" id="PF00141">
    <property type="entry name" value="peroxidase"/>
    <property type="match status" value="1"/>
</dbReference>
<protein>
    <recommendedName>
        <fullName evidence="2 10">Peroxidase</fullName>
        <ecNumber evidence="2 10">1.11.1.7</ecNumber>
    </recommendedName>
</protein>
<keyword evidence="4 10" id="KW-0349">Heme</keyword>
<dbReference type="PRINTS" id="PR00461">
    <property type="entry name" value="PLPEROXIDASE"/>
</dbReference>
<dbReference type="CDD" id="cd00693">
    <property type="entry name" value="secretory_peroxidase"/>
    <property type="match status" value="1"/>
</dbReference>
<dbReference type="Gene3D" id="1.10.520.10">
    <property type="match status" value="2"/>
</dbReference>
<evidence type="ECO:0000256" key="10">
    <source>
        <dbReference type="RuleBase" id="RU362060"/>
    </source>
</evidence>
<comment type="cofactor">
    <cofactor evidence="10">
        <name>heme b</name>
        <dbReference type="ChEBI" id="CHEBI:60344"/>
    </cofactor>
    <text evidence="10">Binds 1 heme b (iron(II)-protoporphyrin IX) group per subunit.</text>
</comment>
<dbReference type="PANTHER" id="PTHR31517:SF48">
    <property type="entry name" value="PEROXIDASE 16-RELATED"/>
    <property type="match status" value="1"/>
</dbReference>
<proteinExistence type="inferred from homology"/>
<evidence type="ECO:0000256" key="5">
    <source>
        <dbReference type="ARBA" id="ARBA00022723"/>
    </source>
</evidence>
<evidence type="ECO:0000256" key="3">
    <source>
        <dbReference type="ARBA" id="ARBA00022559"/>
    </source>
</evidence>
<comment type="subcellular location">
    <subcellularLocation>
        <location evidence="10">Secreted</location>
    </subcellularLocation>
</comment>
<comment type="catalytic activity">
    <reaction evidence="1 10">
        <text>2 a phenolic donor + H2O2 = 2 a phenolic radical donor + 2 H2O</text>
        <dbReference type="Rhea" id="RHEA:56136"/>
        <dbReference type="ChEBI" id="CHEBI:15377"/>
        <dbReference type="ChEBI" id="CHEBI:16240"/>
        <dbReference type="ChEBI" id="CHEBI:139520"/>
        <dbReference type="ChEBI" id="CHEBI:139521"/>
        <dbReference type="EC" id="1.11.1.7"/>
    </reaction>
</comment>
<evidence type="ECO:0000259" key="11">
    <source>
        <dbReference type="PROSITE" id="PS50873"/>
    </source>
</evidence>
<reference evidence="12 13" key="1">
    <citation type="journal article" date="2021" name="Comput. Struct. Biotechnol. J.">
        <title>De novo genome assembly of the potent medicinal plant Rehmannia glutinosa using nanopore technology.</title>
        <authorList>
            <person name="Ma L."/>
            <person name="Dong C."/>
            <person name="Song C."/>
            <person name="Wang X."/>
            <person name="Zheng X."/>
            <person name="Niu Y."/>
            <person name="Chen S."/>
            <person name="Feng W."/>
        </authorList>
    </citation>
    <scope>NUCLEOTIDE SEQUENCE [LARGE SCALE GENOMIC DNA]</scope>
    <source>
        <strain evidence="12">DH-2019</strain>
    </source>
</reference>
<keyword evidence="8" id="KW-1015">Disulfide bond</keyword>
<comment type="caution">
    <text evidence="12">The sequence shown here is derived from an EMBL/GenBank/DDBJ whole genome shotgun (WGS) entry which is preliminary data.</text>
</comment>
<dbReference type="Gene3D" id="1.10.420.10">
    <property type="entry name" value="Peroxidase, domain 2"/>
    <property type="match status" value="2"/>
</dbReference>
<dbReference type="Proteomes" id="UP001318860">
    <property type="component" value="Unassembled WGS sequence"/>
</dbReference>
<gene>
    <name evidence="12" type="ORF">DH2020_007260</name>
</gene>
<evidence type="ECO:0000256" key="9">
    <source>
        <dbReference type="ARBA" id="ARBA00023180"/>
    </source>
</evidence>